<evidence type="ECO:0000313" key="1">
    <source>
        <dbReference type="EMBL" id="ENZ08943.1"/>
    </source>
</evidence>
<sequence>MGCQVSWRPVYAYDMTEMEGRITLGFNKKKDQNYLEKVPVRNPEFSWKEDGQGIVTVDMVHKGIFDKLAQKLWVTPKVSHVKLDRFGSFVWKQMDGNRNIIDIGVLVREEFADQAEPLYERLAEFVKMLRDNRFVTFGK</sequence>
<dbReference type="Gene3D" id="1.10.10.1150">
    <property type="entry name" value="Coenzyme PQQ synthesis protein D (PqqD)"/>
    <property type="match status" value="1"/>
</dbReference>
<dbReference type="PATRIC" id="fig|999408.3.peg.5059"/>
<proteinExistence type="predicted"/>
<evidence type="ECO:0008006" key="3">
    <source>
        <dbReference type="Google" id="ProtNLM"/>
    </source>
</evidence>
<protein>
    <recommendedName>
        <fullName evidence="3">Coenzyme PQQ synthesis protein D (PqqD)</fullName>
    </recommendedName>
</protein>
<dbReference type="AlphaFoldDB" id="A0A0E2H4G7"/>
<dbReference type="RefSeq" id="WP_002587589.1">
    <property type="nucleotide sequence ID" value="NZ_KB850988.1"/>
</dbReference>
<dbReference type="InterPro" id="IPR041881">
    <property type="entry name" value="PqqD_sf"/>
</dbReference>
<comment type="caution">
    <text evidence="1">The sequence shown here is derived from an EMBL/GenBank/DDBJ whole genome shotgun (WGS) entry which is preliminary data.</text>
</comment>
<dbReference type="EMBL" id="AGYR01000056">
    <property type="protein sequence ID" value="ENZ08943.1"/>
    <property type="molecule type" value="Genomic_DNA"/>
</dbReference>
<gene>
    <name evidence="1" type="ORF">HMPREF1090_04706</name>
</gene>
<name>A0A0E2H4G7_9FIRM</name>
<dbReference type="HOGENOM" id="CLU_150513_0_0_9"/>
<organism evidence="1 2">
    <name type="scientific">[Clostridium] clostridioforme 90A8</name>
    <dbReference type="NCBI Taxonomy" id="999408"/>
    <lineage>
        <taxon>Bacteria</taxon>
        <taxon>Bacillati</taxon>
        <taxon>Bacillota</taxon>
        <taxon>Clostridia</taxon>
        <taxon>Lachnospirales</taxon>
        <taxon>Lachnospiraceae</taxon>
        <taxon>Enterocloster</taxon>
    </lineage>
</organism>
<dbReference type="Proteomes" id="UP000013085">
    <property type="component" value="Unassembled WGS sequence"/>
</dbReference>
<reference evidence="1 2" key="1">
    <citation type="submission" date="2013-01" db="EMBL/GenBank/DDBJ databases">
        <title>The Genome Sequence of Clostridium clostridioforme 90A8.</title>
        <authorList>
            <consortium name="The Broad Institute Genome Sequencing Platform"/>
            <person name="Earl A."/>
            <person name="Ward D."/>
            <person name="Feldgarden M."/>
            <person name="Gevers D."/>
            <person name="Courvalin P."/>
            <person name="Lambert T."/>
            <person name="Walker B."/>
            <person name="Young S.K."/>
            <person name="Zeng Q."/>
            <person name="Gargeya S."/>
            <person name="Fitzgerald M."/>
            <person name="Haas B."/>
            <person name="Abouelleil A."/>
            <person name="Alvarado L."/>
            <person name="Arachchi H.M."/>
            <person name="Berlin A.M."/>
            <person name="Chapman S.B."/>
            <person name="Dewar J."/>
            <person name="Goldberg J."/>
            <person name="Griggs A."/>
            <person name="Gujja S."/>
            <person name="Hansen M."/>
            <person name="Howarth C."/>
            <person name="Imamovic A."/>
            <person name="Larimer J."/>
            <person name="McCowan C."/>
            <person name="Murphy C."/>
            <person name="Neiman D."/>
            <person name="Pearson M."/>
            <person name="Priest M."/>
            <person name="Roberts A."/>
            <person name="Saif S."/>
            <person name="Shea T."/>
            <person name="Sisk P."/>
            <person name="Sykes S."/>
            <person name="Wortman J."/>
            <person name="Nusbaum C."/>
            <person name="Birren B."/>
        </authorList>
    </citation>
    <scope>NUCLEOTIDE SEQUENCE [LARGE SCALE GENOMIC DNA]</scope>
    <source>
        <strain evidence="1 2">90A8</strain>
    </source>
</reference>
<dbReference type="GeneID" id="57960696"/>
<evidence type="ECO:0000313" key="2">
    <source>
        <dbReference type="Proteomes" id="UP000013085"/>
    </source>
</evidence>
<accession>A0A0E2H4G7</accession>
<dbReference type="Pfam" id="PF05402">
    <property type="entry name" value="PqqD"/>
    <property type="match status" value="1"/>
</dbReference>
<dbReference type="InterPro" id="IPR008792">
    <property type="entry name" value="PQQD"/>
</dbReference>